<name>A0A9N7VIW8_PLEPL</name>
<protein>
    <recommendedName>
        <fullName evidence="3">Ig-like domain-containing protein</fullName>
    </recommendedName>
</protein>
<keyword evidence="5" id="KW-1185">Reference proteome</keyword>
<dbReference type="Pfam" id="PF07686">
    <property type="entry name" value="V-set"/>
    <property type="match status" value="1"/>
</dbReference>
<comment type="caution">
    <text evidence="4">The sequence shown here is derived from an EMBL/GenBank/DDBJ whole genome shotgun (WGS) entry which is preliminary data.</text>
</comment>
<dbReference type="GO" id="GO:0002376">
    <property type="term" value="P:immune system process"/>
    <property type="evidence" value="ECO:0007669"/>
    <property type="project" value="UniProtKB-KW"/>
</dbReference>
<accession>A0A9N7VIW8</accession>
<evidence type="ECO:0000313" key="5">
    <source>
        <dbReference type="Proteomes" id="UP001153269"/>
    </source>
</evidence>
<dbReference type="EMBL" id="CADEAL010004048">
    <property type="protein sequence ID" value="CAB1450324.1"/>
    <property type="molecule type" value="Genomic_DNA"/>
</dbReference>
<dbReference type="PANTHER" id="PTHR23268:SF102">
    <property type="entry name" value="IMMUNOGLOBULIN V-SET DOMAIN-CONTAINING PROTEIN"/>
    <property type="match status" value="1"/>
</dbReference>
<organism evidence="4 5">
    <name type="scientific">Pleuronectes platessa</name>
    <name type="common">European plaice</name>
    <dbReference type="NCBI Taxonomy" id="8262"/>
    <lineage>
        <taxon>Eukaryota</taxon>
        <taxon>Metazoa</taxon>
        <taxon>Chordata</taxon>
        <taxon>Craniata</taxon>
        <taxon>Vertebrata</taxon>
        <taxon>Euteleostomi</taxon>
        <taxon>Actinopterygii</taxon>
        <taxon>Neopterygii</taxon>
        <taxon>Teleostei</taxon>
        <taxon>Neoteleostei</taxon>
        <taxon>Acanthomorphata</taxon>
        <taxon>Carangaria</taxon>
        <taxon>Pleuronectiformes</taxon>
        <taxon>Pleuronectoidei</taxon>
        <taxon>Pleuronectidae</taxon>
        <taxon>Pleuronectes</taxon>
    </lineage>
</organism>
<dbReference type="Proteomes" id="UP001153269">
    <property type="component" value="Unassembled WGS sequence"/>
</dbReference>
<dbReference type="InterPro" id="IPR050413">
    <property type="entry name" value="TCR_beta_variable"/>
</dbReference>
<evidence type="ECO:0000256" key="2">
    <source>
        <dbReference type="ARBA" id="ARBA00022859"/>
    </source>
</evidence>
<dbReference type="Gene3D" id="2.60.40.10">
    <property type="entry name" value="Immunoglobulins"/>
    <property type="match status" value="2"/>
</dbReference>
<gene>
    <name evidence="4" type="ORF">PLEPLA_LOCUS38013</name>
</gene>
<dbReference type="CDD" id="cd00099">
    <property type="entry name" value="IgV"/>
    <property type="match status" value="1"/>
</dbReference>
<dbReference type="InterPro" id="IPR036179">
    <property type="entry name" value="Ig-like_dom_sf"/>
</dbReference>
<dbReference type="PROSITE" id="PS50835">
    <property type="entry name" value="IG_LIKE"/>
    <property type="match status" value="1"/>
</dbReference>
<evidence type="ECO:0000313" key="4">
    <source>
        <dbReference type="EMBL" id="CAB1450324.1"/>
    </source>
</evidence>
<keyword evidence="2" id="KW-0391">Immunity</keyword>
<dbReference type="InterPro" id="IPR013106">
    <property type="entry name" value="Ig_V-set"/>
</dbReference>
<dbReference type="InterPro" id="IPR007110">
    <property type="entry name" value="Ig-like_dom"/>
</dbReference>
<dbReference type="PANTHER" id="PTHR23268">
    <property type="entry name" value="T-CELL RECEPTOR BETA CHAIN"/>
    <property type="match status" value="1"/>
</dbReference>
<evidence type="ECO:0000259" key="3">
    <source>
        <dbReference type="PROSITE" id="PS50835"/>
    </source>
</evidence>
<keyword evidence="1" id="KW-0732">Signal</keyword>
<dbReference type="GO" id="GO:0005886">
    <property type="term" value="C:plasma membrane"/>
    <property type="evidence" value="ECO:0007669"/>
    <property type="project" value="TreeGrafter"/>
</dbReference>
<proteinExistence type="predicted"/>
<dbReference type="SUPFAM" id="SSF48726">
    <property type="entry name" value="Immunoglobulin"/>
    <property type="match status" value="2"/>
</dbReference>
<sequence>MTPPHLITSIITVFWIKGVYLSNDKPVFQTPADLLIKPDGEFNLSLKHEIPNYDTILWYQRSAGDSSLKLIGYVYYKTLNIEPKFLSRFNVSGNGEKTAFLQIKNLNHSEDSGEYFGAASVCLGLDVRQSPSDLVTNPAGISLGVQVHQSPSALIRKAGNSVQLVCTHGQTDYRVMLWYQQSPTDQALKLIGYVDYSQIIYEIFSKEYFNITGDLSGNKAKNGSLFIVDLIESEHSAVYYCAAREAH</sequence>
<reference evidence="4" key="1">
    <citation type="submission" date="2020-03" db="EMBL/GenBank/DDBJ databases">
        <authorList>
            <person name="Weist P."/>
        </authorList>
    </citation>
    <scope>NUCLEOTIDE SEQUENCE</scope>
</reference>
<dbReference type="InterPro" id="IPR013783">
    <property type="entry name" value="Ig-like_fold"/>
</dbReference>
<dbReference type="GO" id="GO:0007166">
    <property type="term" value="P:cell surface receptor signaling pathway"/>
    <property type="evidence" value="ECO:0007669"/>
    <property type="project" value="TreeGrafter"/>
</dbReference>
<dbReference type="AlphaFoldDB" id="A0A9N7VIW8"/>
<dbReference type="SMART" id="SM00406">
    <property type="entry name" value="IGv"/>
    <property type="match status" value="2"/>
</dbReference>
<evidence type="ECO:0000256" key="1">
    <source>
        <dbReference type="ARBA" id="ARBA00022729"/>
    </source>
</evidence>
<feature type="domain" description="Ig-like" evidence="3">
    <location>
        <begin position="138"/>
        <end position="247"/>
    </location>
</feature>